<dbReference type="AlphaFoldDB" id="A0A6G4A2N6"/>
<dbReference type="InterPro" id="IPR036844">
    <property type="entry name" value="Hint_dom_sf"/>
</dbReference>
<evidence type="ECO:0000313" key="1">
    <source>
        <dbReference type="EMBL" id="NEW08590.1"/>
    </source>
</evidence>
<reference evidence="1" key="1">
    <citation type="submission" date="2020-02" db="EMBL/GenBank/DDBJ databases">
        <authorList>
            <person name="Shen X.-R."/>
            <person name="Zhang Y.-X."/>
        </authorList>
    </citation>
    <scope>NUCLEOTIDE SEQUENCE</scope>
    <source>
        <strain evidence="1">SYP-B3998</strain>
    </source>
</reference>
<dbReference type="SUPFAM" id="SSF51294">
    <property type="entry name" value="Hedgehog/intein (Hint) domain"/>
    <property type="match status" value="1"/>
</dbReference>
<dbReference type="Pfam" id="PF07591">
    <property type="entry name" value="PT-HINT"/>
    <property type="match status" value="1"/>
</dbReference>
<protein>
    <recommendedName>
        <fullName evidence="2">Hint domain-containing protein</fullName>
    </recommendedName>
</protein>
<accession>A0A6G4A2N6</accession>
<gene>
    <name evidence="1" type="ORF">GK047_21555</name>
</gene>
<dbReference type="EMBL" id="JAAIKC010000010">
    <property type="protein sequence ID" value="NEW08590.1"/>
    <property type="molecule type" value="Genomic_DNA"/>
</dbReference>
<evidence type="ECO:0008006" key="2">
    <source>
        <dbReference type="Google" id="ProtNLM"/>
    </source>
</evidence>
<organism evidence="1">
    <name type="scientific">Paenibacillus sp. SYP-B3998</name>
    <dbReference type="NCBI Taxonomy" id="2678564"/>
    <lineage>
        <taxon>Bacteria</taxon>
        <taxon>Bacillati</taxon>
        <taxon>Bacillota</taxon>
        <taxon>Bacilli</taxon>
        <taxon>Bacillales</taxon>
        <taxon>Paenibacillaceae</taxon>
        <taxon>Paenibacillus</taxon>
    </lineage>
</organism>
<dbReference type="Gene3D" id="2.170.16.10">
    <property type="entry name" value="Hedgehog/Intein (Hint) domain"/>
    <property type="match status" value="1"/>
</dbReference>
<proteinExistence type="predicted"/>
<name>A0A6G4A2N6_9BACL</name>
<comment type="caution">
    <text evidence="1">The sequence shown here is derived from an EMBL/GenBank/DDBJ whole genome shotgun (WGS) entry which is preliminary data.</text>
</comment>
<sequence length="83" mass="9548">MPSCDFTFSNESITTSEEHPIWVSGKGWVEAKNIRKGDSLEISNGSTLPVEQILITKEYAKLYNFRVQDFHTYYVSNLQCIKI</sequence>